<reference evidence="1" key="2">
    <citation type="submission" date="2015-06" db="UniProtKB">
        <authorList>
            <consortium name="EnsemblMetazoa"/>
        </authorList>
    </citation>
    <scope>IDENTIFICATION</scope>
</reference>
<keyword evidence="2" id="KW-1185">Reference proteome</keyword>
<dbReference type="EMBL" id="CAEY01000249">
    <property type="status" value="NOT_ANNOTATED_CDS"/>
    <property type="molecule type" value="Genomic_DNA"/>
</dbReference>
<reference evidence="2" key="1">
    <citation type="submission" date="2011-08" db="EMBL/GenBank/DDBJ databases">
        <authorList>
            <person name="Rombauts S."/>
        </authorList>
    </citation>
    <scope>NUCLEOTIDE SEQUENCE</scope>
    <source>
        <strain evidence="2">London</strain>
    </source>
</reference>
<dbReference type="HOGENOM" id="CLU_3417519_0_0_1"/>
<name>T1KMW4_TETUR</name>
<sequence length="26" mass="3027">MMHHLIVSDDGKEDKPIVDLLMMKDD</sequence>
<protein>
    <submittedName>
        <fullName evidence="1">Uncharacterized protein</fullName>
    </submittedName>
</protein>
<evidence type="ECO:0000313" key="1">
    <source>
        <dbReference type="EnsemblMetazoa" id="tetur15g03110.1"/>
    </source>
</evidence>
<dbReference type="Proteomes" id="UP000015104">
    <property type="component" value="Unassembled WGS sequence"/>
</dbReference>
<dbReference type="AlphaFoldDB" id="T1KMW4"/>
<evidence type="ECO:0000313" key="2">
    <source>
        <dbReference type="Proteomes" id="UP000015104"/>
    </source>
</evidence>
<organism evidence="1 2">
    <name type="scientific">Tetranychus urticae</name>
    <name type="common">Two-spotted spider mite</name>
    <dbReference type="NCBI Taxonomy" id="32264"/>
    <lineage>
        <taxon>Eukaryota</taxon>
        <taxon>Metazoa</taxon>
        <taxon>Ecdysozoa</taxon>
        <taxon>Arthropoda</taxon>
        <taxon>Chelicerata</taxon>
        <taxon>Arachnida</taxon>
        <taxon>Acari</taxon>
        <taxon>Acariformes</taxon>
        <taxon>Trombidiformes</taxon>
        <taxon>Prostigmata</taxon>
        <taxon>Eleutherengona</taxon>
        <taxon>Raphignathae</taxon>
        <taxon>Tetranychoidea</taxon>
        <taxon>Tetranychidae</taxon>
        <taxon>Tetranychus</taxon>
    </lineage>
</organism>
<proteinExistence type="predicted"/>
<dbReference type="EnsemblMetazoa" id="tetur15g03110.1">
    <property type="protein sequence ID" value="tetur15g03110.1"/>
    <property type="gene ID" value="tetur15g03110"/>
</dbReference>
<accession>T1KMW4</accession>